<dbReference type="RefSeq" id="WP_148883412.1">
    <property type="nucleotide sequence ID" value="NZ_CP041932.1"/>
</dbReference>
<reference evidence="1 2" key="1">
    <citation type="submission" date="2019-07" db="EMBL/GenBank/DDBJ databases">
        <title>Complete genome of Thermococcus acidophilus.</title>
        <authorList>
            <person name="Li X."/>
        </authorList>
    </citation>
    <scope>NUCLEOTIDE SEQUENCE [LARGE SCALE GENOMIC DNA]</scope>
    <source>
        <strain evidence="1 2">SY113</strain>
    </source>
</reference>
<dbReference type="KEGG" id="them:FPV09_10810"/>
<keyword evidence="2" id="KW-1185">Reference proteome</keyword>
<protein>
    <submittedName>
        <fullName evidence="1">Uncharacterized protein</fullName>
    </submittedName>
</protein>
<proteinExistence type="predicted"/>
<gene>
    <name evidence="1" type="ORF">FPV09_10810</name>
</gene>
<organism evidence="1 2">
    <name type="scientific">Thermococcus aciditolerans</name>
    <dbReference type="NCBI Taxonomy" id="2598455"/>
    <lineage>
        <taxon>Archaea</taxon>
        <taxon>Methanobacteriati</taxon>
        <taxon>Methanobacteriota</taxon>
        <taxon>Thermococci</taxon>
        <taxon>Thermococcales</taxon>
        <taxon>Thermococcaceae</taxon>
        <taxon>Thermococcus</taxon>
    </lineage>
</organism>
<dbReference type="GeneID" id="41610351"/>
<dbReference type="AlphaFoldDB" id="A0A5C0SM69"/>
<sequence length="284" mass="31568">MKGSRWAFLLLFLILALAVVAWKLPQDESSNPNYHCSLTSQVKYVPGTPGADVERYLENGSILIFSEMPGVWPAEGNGTMRIAPWATEMGISPPCAIQKSEVLVTLNGRGSTWHVGMLKWKCENSSEPKCGIISQSSHRDSVPAGEVRMAYYLIPTGEGRWFLRDYPLCGNETDFEKVCGYPPVPKWFNGTCNCSLENVIRATEGKIRDAGFREASEVEPPEGDILLGLYSRLYRRGDEYLYVEFAEVRGMNLARVLMIMGDEEVVKAYAKAFTAVEENGSGES</sequence>
<evidence type="ECO:0000313" key="2">
    <source>
        <dbReference type="Proteomes" id="UP000322631"/>
    </source>
</evidence>
<evidence type="ECO:0000313" key="1">
    <source>
        <dbReference type="EMBL" id="QEK15493.1"/>
    </source>
</evidence>
<name>A0A5C0SM69_9EURY</name>
<accession>A0A5C0SM69</accession>
<dbReference type="EMBL" id="CP041932">
    <property type="protein sequence ID" value="QEK15493.1"/>
    <property type="molecule type" value="Genomic_DNA"/>
</dbReference>
<dbReference type="Proteomes" id="UP000322631">
    <property type="component" value="Chromosome"/>
</dbReference>